<comment type="subcellular location">
    <subcellularLocation>
        <location evidence="1">Nucleus</location>
    </subcellularLocation>
</comment>
<sequence>MRNYKKKGTRQTVCEKSMNAALQDLKDGIKSIREASRCYEVKISTLRKRWLRIQHHKMKHIPINNALKLILDKSSKYSSRQIFSTKEEEQMVDYLKKASVLSYGFTMEEMRILAFQYAKHLQKNIPENWDVNEMAGEEWSRNFMKRNRHRGSIGIFNGSGYQDKDSFLETLKHLKKYALSSKESPILLLLDNHASHCHVQCIDYCRENGIIMLSFPPHTSHKTQPLDISVFGPFKRRCAKLFQAWMRENREKAGRITIHNIVKISAEALEGSFSKHNVQAGFLKAGIFPFNKERLINQAKEVESISTNLQINPEPSEANAETVETIRPLPRPLQIKNENKRTVTSMVLTNSPERDKRNLIEIKKNPKSVVSARRN</sequence>
<dbReference type="GO" id="GO:0005634">
    <property type="term" value="C:nucleus"/>
    <property type="evidence" value="ECO:0007669"/>
    <property type="project" value="UniProtKB-SubCell"/>
</dbReference>
<dbReference type="InterPro" id="IPR050863">
    <property type="entry name" value="CenT-Element_Derived"/>
</dbReference>
<dbReference type="Gene3D" id="3.30.420.10">
    <property type="entry name" value="Ribonuclease H-like superfamily/Ribonuclease H"/>
    <property type="match status" value="1"/>
</dbReference>
<protein>
    <submittedName>
        <fullName evidence="2">Uncharacterized protein</fullName>
    </submittedName>
</protein>
<dbReference type="VEuPathDB" id="VectorBase:PPAPM1_006241"/>
<proteinExistence type="predicted"/>
<dbReference type="EMBL" id="AJVK01062688">
    <property type="status" value="NOT_ANNOTATED_CDS"/>
    <property type="molecule type" value="Genomic_DNA"/>
</dbReference>
<dbReference type="InterPro" id="IPR036397">
    <property type="entry name" value="RNaseH_sf"/>
</dbReference>
<evidence type="ECO:0000256" key="1">
    <source>
        <dbReference type="ARBA" id="ARBA00004123"/>
    </source>
</evidence>
<accession>A0A1B0DIK4</accession>
<dbReference type="InterPro" id="IPR009057">
    <property type="entry name" value="Homeodomain-like_sf"/>
</dbReference>
<keyword evidence="3" id="KW-1185">Reference proteome</keyword>
<dbReference type="PANTHER" id="PTHR19303:SF74">
    <property type="entry name" value="POGO TRANSPOSABLE ELEMENT WITH KRAB DOMAIN"/>
    <property type="match status" value="1"/>
</dbReference>
<dbReference type="Pfam" id="PF03184">
    <property type="entry name" value="DDE_1"/>
    <property type="match status" value="1"/>
</dbReference>
<dbReference type="PANTHER" id="PTHR19303">
    <property type="entry name" value="TRANSPOSON"/>
    <property type="match status" value="1"/>
</dbReference>
<dbReference type="AlphaFoldDB" id="A0A1B0DIK4"/>
<dbReference type="InterPro" id="IPR004875">
    <property type="entry name" value="DDE_SF_endonuclease_dom"/>
</dbReference>
<organism evidence="2 3">
    <name type="scientific">Phlebotomus papatasi</name>
    <name type="common">Sandfly</name>
    <dbReference type="NCBI Taxonomy" id="29031"/>
    <lineage>
        <taxon>Eukaryota</taxon>
        <taxon>Metazoa</taxon>
        <taxon>Ecdysozoa</taxon>
        <taxon>Arthropoda</taxon>
        <taxon>Hexapoda</taxon>
        <taxon>Insecta</taxon>
        <taxon>Pterygota</taxon>
        <taxon>Neoptera</taxon>
        <taxon>Endopterygota</taxon>
        <taxon>Diptera</taxon>
        <taxon>Nematocera</taxon>
        <taxon>Psychodoidea</taxon>
        <taxon>Psychodidae</taxon>
        <taxon>Phlebotomus</taxon>
        <taxon>Phlebotomus</taxon>
    </lineage>
</organism>
<reference evidence="2" key="1">
    <citation type="submission" date="2022-08" db="UniProtKB">
        <authorList>
            <consortium name="EnsemblMetazoa"/>
        </authorList>
    </citation>
    <scope>IDENTIFICATION</scope>
    <source>
        <strain evidence="2">Israel</strain>
    </source>
</reference>
<dbReference type="GO" id="GO:0003677">
    <property type="term" value="F:DNA binding"/>
    <property type="evidence" value="ECO:0007669"/>
    <property type="project" value="TreeGrafter"/>
</dbReference>
<dbReference type="SUPFAM" id="SSF46689">
    <property type="entry name" value="Homeodomain-like"/>
    <property type="match status" value="1"/>
</dbReference>
<dbReference type="VEuPathDB" id="VectorBase:PPAI007989"/>
<evidence type="ECO:0000313" key="2">
    <source>
        <dbReference type="EnsemblMetazoa" id="PPAI007989-PA"/>
    </source>
</evidence>
<dbReference type="Proteomes" id="UP000092462">
    <property type="component" value="Unassembled WGS sequence"/>
</dbReference>
<evidence type="ECO:0000313" key="3">
    <source>
        <dbReference type="Proteomes" id="UP000092462"/>
    </source>
</evidence>
<dbReference type="EnsemblMetazoa" id="PPAI007989-RA">
    <property type="protein sequence ID" value="PPAI007989-PA"/>
    <property type="gene ID" value="PPAI007989"/>
</dbReference>
<dbReference type="VEuPathDB" id="VectorBase:PPAPM1_002608"/>
<dbReference type="Gene3D" id="1.10.10.60">
    <property type="entry name" value="Homeodomain-like"/>
    <property type="match status" value="1"/>
</dbReference>
<name>A0A1B0DIK4_PHLPP</name>